<comment type="caution">
    <text evidence="6">The sequence shown here is derived from an EMBL/GenBank/DDBJ whole genome shotgun (WGS) entry which is preliminary data.</text>
</comment>
<dbReference type="SMART" id="SM00184">
    <property type="entry name" value="RING"/>
    <property type="match status" value="1"/>
</dbReference>
<keyword evidence="2 4" id="KW-0863">Zinc-finger</keyword>
<evidence type="ECO:0000256" key="1">
    <source>
        <dbReference type="ARBA" id="ARBA00022723"/>
    </source>
</evidence>
<organism evidence="6 7">
    <name type="scientific">Araneus ventricosus</name>
    <name type="common">Orbweaver spider</name>
    <name type="synonym">Epeira ventricosa</name>
    <dbReference type="NCBI Taxonomy" id="182803"/>
    <lineage>
        <taxon>Eukaryota</taxon>
        <taxon>Metazoa</taxon>
        <taxon>Ecdysozoa</taxon>
        <taxon>Arthropoda</taxon>
        <taxon>Chelicerata</taxon>
        <taxon>Arachnida</taxon>
        <taxon>Araneae</taxon>
        <taxon>Araneomorphae</taxon>
        <taxon>Entelegynae</taxon>
        <taxon>Araneoidea</taxon>
        <taxon>Araneidae</taxon>
        <taxon>Araneus</taxon>
    </lineage>
</organism>
<dbReference type="PANTHER" id="PTHR45931:SF16">
    <property type="entry name" value="RING_U-BOX SUPERFAMILY PROTEIN"/>
    <property type="match status" value="1"/>
</dbReference>
<sequence length="132" mass="14793">MVNHPMSNEEAEGTSDDTIQCVICWETVSGLNRKSLPCSHVFHENCINEWLESSSSCPVCRSSIHGTNISLQGMVNVLRNYATWTRAATWLTFIVNVFMHSVTHYFVKSFVMNALSHDDVESSGVVNITQSH</sequence>
<dbReference type="AlphaFoldDB" id="A0A4Y2JU29"/>
<feature type="domain" description="RING-type" evidence="5">
    <location>
        <begin position="21"/>
        <end position="61"/>
    </location>
</feature>
<dbReference type="GO" id="GO:0008270">
    <property type="term" value="F:zinc ion binding"/>
    <property type="evidence" value="ECO:0007669"/>
    <property type="project" value="UniProtKB-KW"/>
</dbReference>
<dbReference type="GO" id="GO:0006511">
    <property type="term" value="P:ubiquitin-dependent protein catabolic process"/>
    <property type="evidence" value="ECO:0007669"/>
    <property type="project" value="TreeGrafter"/>
</dbReference>
<dbReference type="GO" id="GO:0005634">
    <property type="term" value="C:nucleus"/>
    <property type="evidence" value="ECO:0007669"/>
    <property type="project" value="TreeGrafter"/>
</dbReference>
<evidence type="ECO:0000259" key="5">
    <source>
        <dbReference type="PROSITE" id="PS50089"/>
    </source>
</evidence>
<reference evidence="6 7" key="1">
    <citation type="journal article" date="2019" name="Sci. Rep.">
        <title>Orb-weaving spider Araneus ventricosus genome elucidates the spidroin gene catalogue.</title>
        <authorList>
            <person name="Kono N."/>
            <person name="Nakamura H."/>
            <person name="Ohtoshi R."/>
            <person name="Moran D.A.P."/>
            <person name="Shinohara A."/>
            <person name="Yoshida Y."/>
            <person name="Fujiwara M."/>
            <person name="Mori M."/>
            <person name="Tomita M."/>
            <person name="Arakawa K."/>
        </authorList>
    </citation>
    <scope>NUCLEOTIDE SEQUENCE [LARGE SCALE GENOMIC DNA]</scope>
</reference>
<evidence type="ECO:0000313" key="6">
    <source>
        <dbReference type="EMBL" id="GBM93873.1"/>
    </source>
</evidence>
<dbReference type="InterPro" id="IPR001841">
    <property type="entry name" value="Znf_RING"/>
</dbReference>
<keyword evidence="1" id="KW-0479">Metal-binding</keyword>
<evidence type="ECO:0000256" key="3">
    <source>
        <dbReference type="ARBA" id="ARBA00022833"/>
    </source>
</evidence>
<keyword evidence="7" id="KW-1185">Reference proteome</keyword>
<dbReference type="InterPro" id="IPR013083">
    <property type="entry name" value="Znf_RING/FYVE/PHD"/>
</dbReference>
<keyword evidence="3" id="KW-0862">Zinc</keyword>
<protein>
    <recommendedName>
        <fullName evidence="5">RING-type domain-containing protein</fullName>
    </recommendedName>
</protein>
<dbReference type="SUPFAM" id="SSF57850">
    <property type="entry name" value="RING/U-box"/>
    <property type="match status" value="1"/>
</dbReference>
<evidence type="ECO:0000313" key="7">
    <source>
        <dbReference type="Proteomes" id="UP000499080"/>
    </source>
</evidence>
<dbReference type="PROSITE" id="PS50089">
    <property type="entry name" value="ZF_RING_2"/>
    <property type="match status" value="1"/>
</dbReference>
<dbReference type="PANTHER" id="PTHR45931">
    <property type="entry name" value="SI:CH211-59O9.10"/>
    <property type="match status" value="1"/>
</dbReference>
<evidence type="ECO:0000256" key="4">
    <source>
        <dbReference type="PROSITE-ProRule" id="PRU00175"/>
    </source>
</evidence>
<dbReference type="EMBL" id="BGPR01003913">
    <property type="protein sequence ID" value="GBM93873.1"/>
    <property type="molecule type" value="Genomic_DNA"/>
</dbReference>
<dbReference type="GO" id="GO:0061630">
    <property type="term" value="F:ubiquitin protein ligase activity"/>
    <property type="evidence" value="ECO:0007669"/>
    <property type="project" value="TreeGrafter"/>
</dbReference>
<evidence type="ECO:0000256" key="2">
    <source>
        <dbReference type="ARBA" id="ARBA00022771"/>
    </source>
</evidence>
<accession>A0A4Y2JU29</accession>
<name>A0A4Y2JU29_ARAVE</name>
<dbReference type="OrthoDB" id="6424625at2759"/>
<dbReference type="Pfam" id="PF13639">
    <property type="entry name" value="zf-RING_2"/>
    <property type="match status" value="1"/>
</dbReference>
<dbReference type="Gene3D" id="3.30.40.10">
    <property type="entry name" value="Zinc/RING finger domain, C3HC4 (zinc finger)"/>
    <property type="match status" value="1"/>
</dbReference>
<dbReference type="Proteomes" id="UP000499080">
    <property type="component" value="Unassembled WGS sequence"/>
</dbReference>
<gene>
    <name evidence="6" type="ORF">AVEN_213440_1</name>
</gene>
<dbReference type="InterPro" id="IPR051834">
    <property type="entry name" value="RING_finger_E3_ligase"/>
</dbReference>
<proteinExistence type="predicted"/>